<dbReference type="EMBL" id="CAJVPS010000018">
    <property type="protein sequence ID" value="CAG8441229.1"/>
    <property type="molecule type" value="Genomic_DNA"/>
</dbReference>
<evidence type="ECO:0000313" key="1">
    <source>
        <dbReference type="EMBL" id="CAG8441229.1"/>
    </source>
</evidence>
<keyword evidence="2" id="KW-1185">Reference proteome</keyword>
<protein>
    <submittedName>
        <fullName evidence="1">13850_t:CDS:1</fullName>
    </submittedName>
</protein>
<evidence type="ECO:0000313" key="2">
    <source>
        <dbReference type="Proteomes" id="UP000789508"/>
    </source>
</evidence>
<dbReference type="AlphaFoldDB" id="A0A9N8V895"/>
<proteinExistence type="predicted"/>
<sequence length="386" mass="43080">MADHTFYVDFYNDIPSTYVEDGALLTFGLYMKYPKAPGLNNIAWLKADVPEKGMAGVSFKKEYSVISAYYNDEDQIGVYNSRQIFKTELGKEWTLTKYRKIAQFEKTTTYSGNPNVISIQNKSGNLAHLGIGIDGRLACVKPVYDGAKTAFKVNETYFVGVFNELVEGQVITGLQIQLILDLSIIVRKLLQHLTVKLLSYQSPIRTSCLQAFNVITFAVFQEKPTPRRLVWLQADVPENGTASIAFEEVYDVVAINYDDPEGSGVYQSQQKRRTKPGATWESKIKDNIQQLFLTSKEAPDGQIHIINNTGLKSDFGLAMSGSIIQHRNGVPPGEVAKFDLKLEATLGVLSNRNAGQIITFDIVDIDIKYASRHGIPSIDRNSNSRL</sequence>
<name>A0A9N8V895_9GLOM</name>
<gene>
    <name evidence="1" type="ORF">ALEPTO_LOCUS324</name>
</gene>
<dbReference type="Proteomes" id="UP000789508">
    <property type="component" value="Unassembled WGS sequence"/>
</dbReference>
<reference evidence="1" key="1">
    <citation type="submission" date="2021-06" db="EMBL/GenBank/DDBJ databases">
        <authorList>
            <person name="Kallberg Y."/>
            <person name="Tangrot J."/>
            <person name="Rosling A."/>
        </authorList>
    </citation>
    <scope>NUCLEOTIDE SEQUENCE</scope>
    <source>
        <strain evidence="1">FL130A</strain>
    </source>
</reference>
<dbReference type="OrthoDB" id="10424990at2759"/>
<comment type="caution">
    <text evidence="1">The sequence shown here is derived from an EMBL/GenBank/DDBJ whole genome shotgun (WGS) entry which is preliminary data.</text>
</comment>
<organism evidence="1 2">
    <name type="scientific">Ambispora leptoticha</name>
    <dbReference type="NCBI Taxonomy" id="144679"/>
    <lineage>
        <taxon>Eukaryota</taxon>
        <taxon>Fungi</taxon>
        <taxon>Fungi incertae sedis</taxon>
        <taxon>Mucoromycota</taxon>
        <taxon>Glomeromycotina</taxon>
        <taxon>Glomeromycetes</taxon>
        <taxon>Archaeosporales</taxon>
        <taxon>Ambisporaceae</taxon>
        <taxon>Ambispora</taxon>
    </lineage>
</organism>
<accession>A0A9N8V895</accession>